<protein>
    <submittedName>
        <fullName evidence="2">Uncharacterized protein</fullName>
    </submittedName>
</protein>
<gene>
    <name evidence="2" type="ORF">TRITD_7Av1G119580</name>
</gene>
<accession>A0A9R0ZBM6</accession>
<organism evidence="2 3">
    <name type="scientific">Triticum turgidum subsp. durum</name>
    <name type="common">Durum wheat</name>
    <name type="synonym">Triticum durum</name>
    <dbReference type="NCBI Taxonomy" id="4567"/>
    <lineage>
        <taxon>Eukaryota</taxon>
        <taxon>Viridiplantae</taxon>
        <taxon>Streptophyta</taxon>
        <taxon>Embryophyta</taxon>
        <taxon>Tracheophyta</taxon>
        <taxon>Spermatophyta</taxon>
        <taxon>Magnoliopsida</taxon>
        <taxon>Liliopsida</taxon>
        <taxon>Poales</taxon>
        <taxon>Poaceae</taxon>
        <taxon>BOP clade</taxon>
        <taxon>Pooideae</taxon>
        <taxon>Triticodae</taxon>
        <taxon>Triticeae</taxon>
        <taxon>Triticinae</taxon>
        <taxon>Triticum</taxon>
    </lineage>
</organism>
<dbReference type="EMBL" id="LT934123">
    <property type="protein sequence ID" value="VAI74981.1"/>
    <property type="molecule type" value="Genomic_DNA"/>
</dbReference>
<feature type="region of interest" description="Disordered" evidence="1">
    <location>
        <begin position="1"/>
        <end position="31"/>
    </location>
</feature>
<evidence type="ECO:0000313" key="3">
    <source>
        <dbReference type="Proteomes" id="UP000324705"/>
    </source>
</evidence>
<sequence>MWVKADLRRRGREGRRRSEGSAVARHSPPSLPHTEACLLTGSCRSSVPREKIPVAPGRDHRRLLKRGRDLWQRRRREVAQGSRALDASARAATKGSIGRGSMGVFSFRVFFCCLWGGEGTKKPVKKNS</sequence>
<evidence type="ECO:0000313" key="2">
    <source>
        <dbReference type="EMBL" id="VAI74981.1"/>
    </source>
</evidence>
<dbReference type="Gramene" id="TRITD7Av1G119580.1">
    <property type="protein sequence ID" value="TRITD7Av1G119580.1"/>
    <property type="gene ID" value="TRITD7Av1G119580"/>
</dbReference>
<reference evidence="2 3" key="1">
    <citation type="submission" date="2017-09" db="EMBL/GenBank/DDBJ databases">
        <authorList>
            <consortium name="International Durum Wheat Genome Sequencing Consortium (IDWGSC)"/>
            <person name="Milanesi L."/>
        </authorList>
    </citation>
    <scope>NUCLEOTIDE SEQUENCE [LARGE SCALE GENOMIC DNA]</scope>
    <source>
        <strain evidence="3">cv. Svevo</strain>
    </source>
</reference>
<evidence type="ECO:0000256" key="1">
    <source>
        <dbReference type="SAM" id="MobiDB-lite"/>
    </source>
</evidence>
<dbReference type="Proteomes" id="UP000324705">
    <property type="component" value="Chromosome 7A"/>
</dbReference>
<keyword evidence="3" id="KW-1185">Reference proteome</keyword>
<dbReference type="AlphaFoldDB" id="A0A9R0ZBM6"/>
<name>A0A9R0ZBM6_TRITD</name>
<proteinExistence type="predicted"/>